<dbReference type="InterPro" id="IPR029063">
    <property type="entry name" value="SAM-dependent_MTases_sf"/>
</dbReference>
<dbReference type="GO" id="GO:0032259">
    <property type="term" value="P:methylation"/>
    <property type="evidence" value="ECO:0007669"/>
    <property type="project" value="UniProtKB-KW"/>
</dbReference>
<dbReference type="InterPro" id="IPR041698">
    <property type="entry name" value="Methyltransf_25"/>
</dbReference>
<keyword evidence="3" id="KW-0489">Methyltransferase</keyword>
<dbReference type="EC" id="2.1.1.-" evidence="3"/>
<dbReference type="SUPFAM" id="SSF53335">
    <property type="entry name" value="S-adenosyl-L-methionine-dependent methyltransferases"/>
    <property type="match status" value="1"/>
</dbReference>
<evidence type="ECO:0000313" key="4">
    <source>
        <dbReference type="Proteomes" id="UP001555826"/>
    </source>
</evidence>
<dbReference type="Gene3D" id="3.40.50.150">
    <property type="entry name" value="Vaccinia Virus protein VP39"/>
    <property type="match status" value="1"/>
</dbReference>
<dbReference type="Pfam" id="PF13649">
    <property type="entry name" value="Methyltransf_25"/>
    <property type="match status" value="1"/>
</dbReference>
<accession>A0ABV3P409</accession>
<keyword evidence="4" id="KW-1185">Reference proteome</keyword>
<name>A0ABV3P409_9ACTN</name>
<protein>
    <submittedName>
        <fullName evidence="3">Class I SAM-dependent methyltransferase</fullName>
        <ecNumber evidence="3">2.1.1.-</ecNumber>
    </submittedName>
</protein>
<evidence type="ECO:0000256" key="1">
    <source>
        <dbReference type="ARBA" id="ARBA00022679"/>
    </source>
</evidence>
<dbReference type="Proteomes" id="UP001555826">
    <property type="component" value="Unassembled WGS sequence"/>
</dbReference>
<keyword evidence="1 3" id="KW-0808">Transferase</keyword>
<dbReference type="CDD" id="cd02440">
    <property type="entry name" value="AdoMet_MTases"/>
    <property type="match status" value="1"/>
</dbReference>
<sequence length="222" mass="23884">MSRFDPTARDAEELWERMYAAHGGHVWTGRPNAALVDATADLTPDTTTSTALDLGCGEGGDVLFLASRGWRVTGVDVSGTALDRARAHAEEAGVADRTRFERHDLGVSFPDGTFDLVAASFLHSYAFLDRAAVLRRAAEAVAAGGSLLVVGHVSRPEQLGPLGEDFPGADVALPDPDELLSTLALPSQDWTVARKELLERTTTFEDGSEGVWRDGVLRLDRR</sequence>
<comment type="caution">
    <text evidence="3">The sequence shown here is derived from an EMBL/GenBank/DDBJ whole genome shotgun (WGS) entry which is preliminary data.</text>
</comment>
<dbReference type="PANTHER" id="PTHR43861">
    <property type="entry name" value="TRANS-ACONITATE 2-METHYLTRANSFERASE-RELATED"/>
    <property type="match status" value="1"/>
</dbReference>
<dbReference type="RefSeq" id="WP_367637011.1">
    <property type="nucleotide sequence ID" value="NZ_JBFNQN010000004.1"/>
</dbReference>
<dbReference type="EMBL" id="JBFNQN010000004">
    <property type="protein sequence ID" value="MEW9264343.1"/>
    <property type="molecule type" value="Genomic_DNA"/>
</dbReference>
<evidence type="ECO:0000259" key="2">
    <source>
        <dbReference type="Pfam" id="PF13649"/>
    </source>
</evidence>
<evidence type="ECO:0000313" key="3">
    <source>
        <dbReference type="EMBL" id="MEW9264343.1"/>
    </source>
</evidence>
<organism evidence="3 4">
    <name type="scientific">Kineococcus endophyticus</name>
    <dbReference type="NCBI Taxonomy" id="1181883"/>
    <lineage>
        <taxon>Bacteria</taxon>
        <taxon>Bacillati</taxon>
        <taxon>Actinomycetota</taxon>
        <taxon>Actinomycetes</taxon>
        <taxon>Kineosporiales</taxon>
        <taxon>Kineosporiaceae</taxon>
        <taxon>Kineococcus</taxon>
    </lineage>
</organism>
<gene>
    <name evidence="3" type="ORF">AB1207_06265</name>
</gene>
<feature type="domain" description="Methyltransferase" evidence="2">
    <location>
        <begin position="52"/>
        <end position="145"/>
    </location>
</feature>
<reference evidence="3 4" key="1">
    <citation type="submission" date="2024-07" db="EMBL/GenBank/DDBJ databases">
        <authorList>
            <person name="Thanompreechachai J."/>
            <person name="Duangmal K."/>
        </authorList>
    </citation>
    <scope>NUCLEOTIDE SEQUENCE [LARGE SCALE GENOMIC DNA]</scope>
    <source>
        <strain evidence="3 4">KCTC 19886</strain>
    </source>
</reference>
<proteinExistence type="predicted"/>
<dbReference type="GO" id="GO:0008168">
    <property type="term" value="F:methyltransferase activity"/>
    <property type="evidence" value="ECO:0007669"/>
    <property type="project" value="UniProtKB-KW"/>
</dbReference>